<gene>
    <name evidence="1" type="ORF">SNE40_012925</name>
</gene>
<evidence type="ECO:0000313" key="1">
    <source>
        <dbReference type="EMBL" id="KAK6178095.1"/>
    </source>
</evidence>
<organism evidence="1 2">
    <name type="scientific">Patella caerulea</name>
    <name type="common">Rayed Mediterranean limpet</name>
    <dbReference type="NCBI Taxonomy" id="87958"/>
    <lineage>
        <taxon>Eukaryota</taxon>
        <taxon>Metazoa</taxon>
        <taxon>Spiralia</taxon>
        <taxon>Lophotrochozoa</taxon>
        <taxon>Mollusca</taxon>
        <taxon>Gastropoda</taxon>
        <taxon>Patellogastropoda</taxon>
        <taxon>Patelloidea</taxon>
        <taxon>Patellidae</taxon>
        <taxon>Patella</taxon>
    </lineage>
</organism>
<dbReference type="AlphaFoldDB" id="A0AAN8PW94"/>
<proteinExistence type="predicted"/>
<dbReference type="EMBL" id="JAZGQO010000009">
    <property type="protein sequence ID" value="KAK6178095.1"/>
    <property type="molecule type" value="Genomic_DNA"/>
</dbReference>
<name>A0AAN8PW94_PATCE</name>
<reference evidence="1 2" key="1">
    <citation type="submission" date="2024-01" db="EMBL/GenBank/DDBJ databases">
        <title>The genome of the rayed Mediterranean limpet Patella caerulea (Linnaeus, 1758).</title>
        <authorList>
            <person name="Anh-Thu Weber A."/>
            <person name="Halstead-Nussloch G."/>
        </authorList>
    </citation>
    <scope>NUCLEOTIDE SEQUENCE [LARGE SCALE GENOMIC DNA]</scope>
    <source>
        <strain evidence="1">AATW-2023a</strain>
        <tissue evidence="1">Whole specimen</tissue>
    </source>
</reference>
<comment type="caution">
    <text evidence="1">The sequence shown here is derived from an EMBL/GenBank/DDBJ whole genome shotgun (WGS) entry which is preliminary data.</text>
</comment>
<protein>
    <recommendedName>
        <fullName evidence="3">Transposase Helix-turn-helix domain-containing protein</fullName>
    </recommendedName>
</protein>
<evidence type="ECO:0008006" key="3">
    <source>
        <dbReference type="Google" id="ProtNLM"/>
    </source>
</evidence>
<dbReference type="Proteomes" id="UP001347796">
    <property type="component" value="Unassembled WGS sequence"/>
</dbReference>
<sequence length="186" mass="21571">MAELQDLEDVPGHTLSEEDMMFVSLLYKYILVLEAEEEQHRQGEVDLPAGRSLIIRSCCARPWLTEERKQQYGKYTSLLDTHLRLEDPVAFRNFTRFTPEVFDEILDRLVPVIQKQQTNYRHSLFAGLRLTMRHLATGDNYKSLAYGFQCGISTISELISKLCRHIKMRSSTTSLPWSMEKPFPAV</sequence>
<accession>A0AAN8PW94</accession>
<keyword evidence="2" id="KW-1185">Reference proteome</keyword>
<evidence type="ECO:0000313" key="2">
    <source>
        <dbReference type="Proteomes" id="UP001347796"/>
    </source>
</evidence>